<keyword evidence="5" id="KW-1185">Reference proteome</keyword>
<name>A0A2N5CZB5_9CAUL</name>
<dbReference type="AlphaFoldDB" id="A0A2N5CZB5"/>
<dbReference type="Proteomes" id="UP000281192">
    <property type="component" value="Chromosome"/>
</dbReference>
<dbReference type="EMBL" id="CP026100">
    <property type="protein sequence ID" value="AYV45152.1"/>
    <property type="molecule type" value="Genomic_DNA"/>
</dbReference>
<evidence type="ECO:0000313" key="5">
    <source>
        <dbReference type="Proteomes" id="UP000281192"/>
    </source>
</evidence>
<dbReference type="Proteomes" id="UP000234483">
    <property type="component" value="Unassembled WGS sequence"/>
</dbReference>
<sequence length="59" mass="6546">MPNASDIQAAPEATKACLSTGWVASAARHGRSIRRWIDKATAPKPRSRSSRPYRPPTWE</sequence>
<evidence type="ECO:0000256" key="1">
    <source>
        <dbReference type="SAM" id="MobiDB-lite"/>
    </source>
</evidence>
<dbReference type="EMBL" id="PJRQ01000008">
    <property type="protein sequence ID" value="PLR19168.1"/>
    <property type="molecule type" value="Genomic_DNA"/>
</dbReference>
<evidence type="ECO:0000313" key="3">
    <source>
        <dbReference type="EMBL" id="PLR19168.1"/>
    </source>
</evidence>
<protein>
    <submittedName>
        <fullName evidence="3">Uncharacterized protein</fullName>
    </submittedName>
</protein>
<dbReference type="KEGG" id="cfh:C1707_02230"/>
<dbReference type="OrthoDB" id="7193158at2"/>
<evidence type="ECO:0000313" key="2">
    <source>
        <dbReference type="EMBL" id="AYV45152.1"/>
    </source>
</evidence>
<reference evidence="3 4" key="1">
    <citation type="submission" date="2017-12" db="EMBL/GenBank/DDBJ databases">
        <title>The genome sequence of Caulobacter flavus CGMCC1 15093.</title>
        <authorList>
            <person name="Gao J."/>
            <person name="Mao X."/>
            <person name="Sun J."/>
        </authorList>
    </citation>
    <scope>NUCLEOTIDE SEQUENCE [LARGE SCALE GENOMIC DNA]</scope>
    <source>
        <strain evidence="3 4">CGMCC1 15093</strain>
    </source>
</reference>
<proteinExistence type="predicted"/>
<dbReference type="RefSeq" id="WP_101711726.1">
    <property type="nucleotide sequence ID" value="NZ_CP026100.1"/>
</dbReference>
<accession>A0A2N5CZB5</accession>
<evidence type="ECO:0000313" key="4">
    <source>
        <dbReference type="Proteomes" id="UP000234483"/>
    </source>
</evidence>
<organism evidence="3 4">
    <name type="scientific">Caulobacter flavus</name>
    <dbReference type="NCBI Taxonomy" id="1679497"/>
    <lineage>
        <taxon>Bacteria</taxon>
        <taxon>Pseudomonadati</taxon>
        <taxon>Pseudomonadota</taxon>
        <taxon>Alphaproteobacteria</taxon>
        <taxon>Caulobacterales</taxon>
        <taxon>Caulobacteraceae</taxon>
        <taxon>Caulobacter</taxon>
    </lineage>
</organism>
<feature type="region of interest" description="Disordered" evidence="1">
    <location>
        <begin position="34"/>
        <end position="59"/>
    </location>
</feature>
<gene>
    <name evidence="2" type="ORF">C1707_02230</name>
    <name evidence="3" type="ORF">CFHF_03940</name>
</gene>
<reference evidence="2 5" key="2">
    <citation type="submission" date="2018-01" db="EMBL/GenBank/DDBJ databases">
        <title>Complete genome sequence of Caulobacter flavus RHGG3.</title>
        <authorList>
            <person name="Yang E."/>
        </authorList>
    </citation>
    <scope>NUCLEOTIDE SEQUENCE [LARGE SCALE GENOMIC DNA]</scope>
    <source>
        <strain evidence="2 5">RHGG3</strain>
    </source>
</reference>